<evidence type="ECO:0000313" key="8">
    <source>
        <dbReference type="Proteomes" id="UP000316083"/>
    </source>
</evidence>
<dbReference type="NCBIfam" id="TIGR01352">
    <property type="entry name" value="tonB_Cterm"/>
    <property type="match status" value="1"/>
</dbReference>
<keyword evidence="4" id="KW-0472">Membrane</keyword>
<dbReference type="PRINTS" id="PR01217">
    <property type="entry name" value="PRICHEXTENSN"/>
</dbReference>
<evidence type="ECO:0000256" key="1">
    <source>
        <dbReference type="ARBA" id="ARBA00004167"/>
    </source>
</evidence>
<dbReference type="AlphaFoldDB" id="A0A560AHD3"/>
<feature type="domain" description="TonB C-terminal" evidence="6">
    <location>
        <begin position="183"/>
        <end position="274"/>
    </location>
</feature>
<name>A0A560AHD3_AZOBR</name>
<evidence type="ECO:0000256" key="3">
    <source>
        <dbReference type="ARBA" id="ARBA00022989"/>
    </source>
</evidence>
<protein>
    <submittedName>
        <fullName evidence="7">Outer membrane transport energization protein TonB</fullName>
    </submittedName>
</protein>
<dbReference type="Pfam" id="PF13103">
    <property type="entry name" value="TonB_2"/>
    <property type="match status" value="1"/>
</dbReference>
<gene>
    <name evidence="7" type="ORF">FBZ82_12216</name>
</gene>
<dbReference type="Proteomes" id="UP000316083">
    <property type="component" value="Unassembled WGS sequence"/>
</dbReference>
<reference evidence="7 8" key="1">
    <citation type="submission" date="2019-06" db="EMBL/GenBank/DDBJ databases">
        <title>Genomic Encyclopedia of Type Strains, Phase IV (KMG-V): Genome sequencing to study the core and pangenomes of soil and plant-associated prokaryotes.</title>
        <authorList>
            <person name="Whitman W."/>
        </authorList>
    </citation>
    <scope>NUCLEOTIDE SEQUENCE [LARGE SCALE GENOMIC DNA]</scope>
    <source>
        <strain evidence="7 8">BR 11796</strain>
    </source>
</reference>
<organism evidence="7 8">
    <name type="scientific">Azospirillum brasilense</name>
    <dbReference type="NCBI Taxonomy" id="192"/>
    <lineage>
        <taxon>Bacteria</taxon>
        <taxon>Pseudomonadati</taxon>
        <taxon>Pseudomonadota</taxon>
        <taxon>Alphaproteobacteria</taxon>
        <taxon>Rhodospirillales</taxon>
        <taxon>Azospirillaceae</taxon>
        <taxon>Azospirillum</taxon>
    </lineage>
</organism>
<dbReference type="InterPro" id="IPR037682">
    <property type="entry name" value="TonB_C"/>
</dbReference>
<comment type="caution">
    <text evidence="7">The sequence shown here is derived from an EMBL/GenBank/DDBJ whole genome shotgun (WGS) entry which is preliminary data.</text>
</comment>
<feature type="compositionally biased region" description="Pro residues" evidence="5">
    <location>
        <begin position="108"/>
        <end position="145"/>
    </location>
</feature>
<dbReference type="PROSITE" id="PS52015">
    <property type="entry name" value="TONB_CTD"/>
    <property type="match status" value="1"/>
</dbReference>
<dbReference type="InterPro" id="IPR006260">
    <property type="entry name" value="TonB/TolA_C"/>
</dbReference>
<evidence type="ECO:0000259" key="6">
    <source>
        <dbReference type="PROSITE" id="PS52015"/>
    </source>
</evidence>
<keyword evidence="2" id="KW-0812">Transmembrane</keyword>
<accession>A0A560AHD3</accession>
<dbReference type="RefSeq" id="WP_145679724.1">
    <property type="nucleotide sequence ID" value="NZ_VITF01000022.1"/>
</dbReference>
<evidence type="ECO:0000256" key="4">
    <source>
        <dbReference type="ARBA" id="ARBA00023136"/>
    </source>
</evidence>
<evidence type="ECO:0000256" key="2">
    <source>
        <dbReference type="ARBA" id="ARBA00022692"/>
    </source>
</evidence>
<dbReference type="GO" id="GO:0055085">
    <property type="term" value="P:transmembrane transport"/>
    <property type="evidence" value="ECO:0007669"/>
    <property type="project" value="InterPro"/>
</dbReference>
<dbReference type="Gene3D" id="3.30.1150.10">
    <property type="match status" value="1"/>
</dbReference>
<dbReference type="EMBL" id="VITF01000022">
    <property type="protein sequence ID" value="TWA59775.1"/>
    <property type="molecule type" value="Genomic_DNA"/>
</dbReference>
<keyword evidence="3" id="KW-1133">Transmembrane helix</keyword>
<feature type="compositionally biased region" description="Low complexity" evidence="5">
    <location>
        <begin position="146"/>
        <end position="165"/>
    </location>
</feature>
<evidence type="ECO:0000313" key="7">
    <source>
        <dbReference type="EMBL" id="TWA59775.1"/>
    </source>
</evidence>
<comment type="subcellular location">
    <subcellularLocation>
        <location evidence="1">Membrane</location>
        <topology evidence="1">Single-pass membrane protein</topology>
    </subcellularLocation>
</comment>
<dbReference type="SUPFAM" id="SSF74653">
    <property type="entry name" value="TolA/TonB C-terminal domain"/>
    <property type="match status" value="1"/>
</dbReference>
<dbReference type="GO" id="GO:0016020">
    <property type="term" value="C:membrane"/>
    <property type="evidence" value="ECO:0007669"/>
    <property type="project" value="UniProtKB-SubCell"/>
</dbReference>
<sequence length="274" mass="27545">MRAIRLHGCPPPAPRPLGALALSGTLHAGVLAVLLSAAGAAPGTVTEETGAVSLNDAITPVIEVMLVASEADSGPPPAAAAEPESEPEITPEIEPQRDPAPEPEPEPTPEPVPPVVEPTPEPAPEPPPPPPPKPLPKPAPKPPVKAAPKPQAAPTATPSPTPSAETGTGRNAAAAVEPVSASRGAVVDYGAQVWAWIGRHKPEKVVGGGQATVTLTLGPAGEVLDAAILTSSGDAALDRAALAAVRKASPFPTPPPGLTAADRVFSVPFLFRPR</sequence>
<feature type="region of interest" description="Disordered" evidence="5">
    <location>
        <begin position="71"/>
        <end position="180"/>
    </location>
</feature>
<evidence type="ECO:0000256" key="5">
    <source>
        <dbReference type="SAM" id="MobiDB-lite"/>
    </source>
</evidence>
<proteinExistence type="predicted"/>